<evidence type="ECO:0000256" key="1">
    <source>
        <dbReference type="SAM" id="Phobius"/>
    </source>
</evidence>
<feature type="transmembrane region" description="Helical" evidence="1">
    <location>
        <begin position="108"/>
        <end position="129"/>
    </location>
</feature>
<feature type="transmembrane region" description="Helical" evidence="1">
    <location>
        <begin position="187"/>
        <end position="207"/>
    </location>
</feature>
<protein>
    <recommendedName>
        <fullName evidence="3">Cytochrome b561 domain-containing protein</fullName>
    </recommendedName>
</protein>
<gene>
    <name evidence="2" type="ORF">AMON00008_LOCUS885</name>
</gene>
<feature type="transmembrane region" description="Helical" evidence="1">
    <location>
        <begin position="155"/>
        <end position="175"/>
    </location>
</feature>
<accession>A0A7S4PT60</accession>
<keyword evidence="1" id="KW-0812">Transmembrane</keyword>
<dbReference type="PANTHER" id="PTHR36738">
    <property type="entry name" value="EXPRESSED PROTEIN"/>
    <property type="match status" value="1"/>
</dbReference>
<keyword evidence="1" id="KW-1133">Transmembrane helix</keyword>
<dbReference type="InterPro" id="IPR025067">
    <property type="entry name" value="DUF4079"/>
</dbReference>
<evidence type="ECO:0008006" key="3">
    <source>
        <dbReference type="Google" id="ProtNLM"/>
    </source>
</evidence>
<keyword evidence="1" id="KW-0472">Membrane</keyword>
<dbReference type="EMBL" id="HBNR01001239">
    <property type="protein sequence ID" value="CAE4561266.1"/>
    <property type="molecule type" value="Transcribed_RNA"/>
</dbReference>
<dbReference type="Pfam" id="PF13301">
    <property type="entry name" value="DUF4079"/>
    <property type="match status" value="1"/>
</dbReference>
<evidence type="ECO:0000313" key="2">
    <source>
        <dbReference type="EMBL" id="CAE4561266.1"/>
    </source>
</evidence>
<proteinExistence type="predicted"/>
<feature type="transmembrane region" description="Helical" evidence="1">
    <location>
        <begin position="219"/>
        <end position="240"/>
    </location>
</feature>
<sequence>MAMARRPSCPVPARGRSKILLTGALSLIFCLALPGQLTFTGTSAPRHPRTRPRAARGPAGIMAATPEAGGFLPLDVFEPAVSSYFAGSPPLFQEMKDGFKEAPFTGHWAHAIGGTLLFLYGAYAVYLGWQVRLGNGSKVYPLSYDQPAVERHPTMMGYILLFLVFEIPDGLTILAANEQPLLRSTHASTAVTCLLFMAVVGAVGTTMGANKTGRDVHTYLGSAGVLLLLAHAYFGLVLGWSF</sequence>
<organism evidence="2">
    <name type="scientific">Alexandrium monilatum</name>
    <dbReference type="NCBI Taxonomy" id="311494"/>
    <lineage>
        <taxon>Eukaryota</taxon>
        <taxon>Sar</taxon>
        <taxon>Alveolata</taxon>
        <taxon>Dinophyceae</taxon>
        <taxon>Gonyaulacales</taxon>
        <taxon>Pyrocystaceae</taxon>
        <taxon>Alexandrium</taxon>
    </lineage>
</organism>
<dbReference type="PANTHER" id="PTHR36738:SF1">
    <property type="entry name" value="EXPRESSED PROTEIN"/>
    <property type="match status" value="1"/>
</dbReference>
<dbReference type="AlphaFoldDB" id="A0A7S4PT60"/>
<reference evidence="2" key="1">
    <citation type="submission" date="2021-01" db="EMBL/GenBank/DDBJ databases">
        <authorList>
            <person name="Corre E."/>
            <person name="Pelletier E."/>
            <person name="Niang G."/>
            <person name="Scheremetjew M."/>
            <person name="Finn R."/>
            <person name="Kale V."/>
            <person name="Holt S."/>
            <person name="Cochrane G."/>
            <person name="Meng A."/>
            <person name="Brown T."/>
            <person name="Cohen L."/>
        </authorList>
    </citation>
    <scope>NUCLEOTIDE SEQUENCE</scope>
    <source>
        <strain evidence="2">CCMP3105</strain>
    </source>
</reference>
<name>A0A7S4PT60_9DINO</name>